<dbReference type="SUPFAM" id="SSF53335">
    <property type="entry name" value="S-adenosyl-L-methionine-dependent methyltransferases"/>
    <property type="match status" value="2"/>
</dbReference>
<dbReference type="InterPro" id="IPR036390">
    <property type="entry name" value="WH_DNA-bd_sf"/>
</dbReference>
<dbReference type="InterPro" id="IPR029063">
    <property type="entry name" value="SAM-dependent_MTases_sf"/>
</dbReference>
<gene>
    <name evidence="6" type="primary">COMT1_6</name>
    <name evidence="6" type="ORF">CFP56_024422</name>
</gene>
<keyword evidence="1" id="KW-0489">Methyltransferase</keyword>
<feature type="domain" description="O-methyltransferase C-terminal" evidence="4">
    <location>
        <begin position="418"/>
        <end position="482"/>
    </location>
</feature>
<feature type="domain" description="O-methyltransferase C-terminal" evidence="4">
    <location>
        <begin position="143"/>
        <end position="344"/>
    </location>
</feature>
<evidence type="ECO:0000313" key="6">
    <source>
        <dbReference type="EMBL" id="KAK7861168.1"/>
    </source>
</evidence>
<protein>
    <submittedName>
        <fullName evidence="6">Caffeic acid 3-o-methyltransferase</fullName>
    </submittedName>
</protein>
<dbReference type="Gene3D" id="1.10.10.10">
    <property type="entry name" value="Winged helix-like DNA-binding domain superfamily/Winged helix DNA-binding domain"/>
    <property type="match status" value="1"/>
</dbReference>
<dbReference type="InterPro" id="IPR036388">
    <property type="entry name" value="WH-like_DNA-bd_sf"/>
</dbReference>
<dbReference type="FunFam" id="1.10.10.10:FF:000357">
    <property type="entry name" value="Caffeic acid 3-O-methyltransferase"/>
    <property type="match status" value="1"/>
</dbReference>
<comment type="caution">
    <text evidence="6">The sequence shown here is derived from an EMBL/GenBank/DDBJ whole genome shotgun (WGS) entry which is preliminary data.</text>
</comment>
<feature type="non-terminal residue" evidence="6">
    <location>
        <position position="485"/>
    </location>
</feature>
<dbReference type="EMBL" id="PKMF04000003">
    <property type="protein sequence ID" value="KAK7861168.1"/>
    <property type="molecule type" value="Genomic_DNA"/>
</dbReference>
<dbReference type="InterPro" id="IPR016461">
    <property type="entry name" value="COMT-like"/>
</dbReference>
<dbReference type="GO" id="GO:0032259">
    <property type="term" value="P:methylation"/>
    <property type="evidence" value="ECO:0007669"/>
    <property type="project" value="UniProtKB-KW"/>
</dbReference>
<evidence type="ECO:0000313" key="7">
    <source>
        <dbReference type="Proteomes" id="UP000237347"/>
    </source>
</evidence>
<dbReference type="GO" id="GO:0046983">
    <property type="term" value="F:protein dimerization activity"/>
    <property type="evidence" value="ECO:0007669"/>
    <property type="project" value="InterPro"/>
</dbReference>
<evidence type="ECO:0000256" key="1">
    <source>
        <dbReference type="ARBA" id="ARBA00022603"/>
    </source>
</evidence>
<dbReference type="Pfam" id="PF08100">
    <property type="entry name" value="Dimerisation"/>
    <property type="match status" value="1"/>
</dbReference>
<dbReference type="AlphaFoldDB" id="A0AAW0MB73"/>
<name>A0AAW0MB73_QUESU</name>
<evidence type="ECO:0000259" key="5">
    <source>
        <dbReference type="Pfam" id="PF08100"/>
    </source>
</evidence>
<organism evidence="6 7">
    <name type="scientific">Quercus suber</name>
    <name type="common">Cork oak</name>
    <dbReference type="NCBI Taxonomy" id="58331"/>
    <lineage>
        <taxon>Eukaryota</taxon>
        <taxon>Viridiplantae</taxon>
        <taxon>Streptophyta</taxon>
        <taxon>Embryophyta</taxon>
        <taxon>Tracheophyta</taxon>
        <taxon>Spermatophyta</taxon>
        <taxon>Magnoliopsida</taxon>
        <taxon>eudicotyledons</taxon>
        <taxon>Gunneridae</taxon>
        <taxon>Pentapetalae</taxon>
        <taxon>rosids</taxon>
        <taxon>fabids</taxon>
        <taxon>Fagales</taxon>
        <taxon>Fagaceae</taxon>
        <taxon>Quercus</taxon>
    </lineage>
</organism>
<dbReference type="PANTHER" id="PTHR11746">
    <property type="entry name" value="O-METHYLTRANSFERASE"/>
    <property type="match status" value="1"/>
</dbReference>
<dbReference type="InterPro" id="IPR001077">
    <property type="entry name" value="COMT_C"/>
</dbReference>
<dbReference type="GO" id="GO:0008171">
    <property type="term" value="F:O-methyltransferase activity"/>
    <property type="evidence" value="ECO:0007669"/>
    <property type="project" value="InterPro"/>
</dbReference>
<evidence type="ECO:0000259" key="4">
    <source>
        <dbReference type="Pfam" id="PF00891"/>
    </source>
</evidence>
<dbReference type="PROSITE" id="PS51683">
    <property type="entry name" value="SAM_OMT_II"/>
    <property type="match status" value="1"/>
</dbReference>
<proteinExistence type="predicted"/>
<evidence type="ECO:0000256" key="3">
    <source>
        <dbReference type="ARBA" id="ARBA00022691"/>
    </source>
</evidence>
<reference evidence="6 7" key="1">
    <citation type="journal article" date="2018" name="Sci. Data">
        <title>The draft genome sequence of cork oak.</title>
        <authorList>
            <person name="Ramos A.M."/>
            <person name="Usie A."/>
            <person name="Barbosa P."/>
            <person name="Barros P.M."/>
            <person name="Capote T."/>
            <person name="Chaves I."/>
            <person name="Simoes F."/>
            <person name="Abreu I."/>
            <person name="Carrasquinho I."/>
            <person name="Faro C."/>
            <person name="Guimaraes J.B."/>
            <person name="Mendonca D."/>
            <person name="Nobrega F."/>
            <person name="Rodrigues L."/>
            <person name="Saibo N.J.M."/>
            <person name="Varela M.C."/>
            <person name="Egas C."/>
            <person name="Matos J."/>
            <person name="Miguel C.M."/>
            <person name="Oliveira M.M."/>
            <person name="Ricardo C.P."/>
            <person name="Goncalves S."/>
        </authorList>
    </citation>
    <scope>NUCLEOTIDE SEQUENCE [LARGE SCALE GENOMIC DNA]</scope>
    <source>
        <strain evidence="7">cv. HL8</strain>
    </source>
</reference>
<keyword evidence="2" id="KW-0808">Transferase</keyword>
<dbReference type="InterPro" id="IPR012967">
    <property type="entry name" value="COMT_dimerisation"/>
</dbReference>
<dbReference type="SUPFAM" id="SSF46785">
    <property type="entry name" value="Winged helix' DNA-binding domain"/>
    <property type="match status" value="1"/>
</dbReference>
<sequence>MSGTIENQVVPAISEEDEACLQAMLISTTHIISWVLKAATDLDLFGIIARAGPAACMTPTEIASQLPTQDSEAPSRLDRMLRLLASHSVLTCSIHTLEDGRVERLYGLTPASQFLFEREDRGSVACFSAFPSHRAIYEVSIRMKDAILEGGNLFKKVHGMPMFQYMDGDPTFKEMFFKIMDDDSTMVMKKILEVYQGFEGLKSLVDVGGGIGKCINMIISKNPTTKGINFDLPHVIQNAPSYPGIEHVGGDMFHNVPKGDAIMIKYILHDWSDEDCMKLLRNCYEALPNNGKVVIIELLMQEAPDSSMSSQYVSRLDNGMLLYLEGKERTEKEFEALCKGSGFSKFKDAILEGGNQFEKVHGMSIFQYMDKDPAFNIVFNKGMTDLSTIALRKILEVYQGFVELSSLVDVGGGIGRCLKNCYEALPNNGKVVIIELLMQEAPDSSMSSQYVSRLDNGMLLYLEGKERTEKEFEALCKGSGFSKFK</sequence>
<accession>A0AAW0MB73</accession>
<keyword evidence="3" id="KW-0949">S-adenosyl-L-methionine</keyword>
<dbReference type="Gene3D" id="3.40.50.150">
    <property type="entry name" value="Vaccinia Virus protein VP39"/>
    <property type="match status" value="3"/>
</dbReference>
<keyword evidence="7" id="KW-1185">Reference proteome</keyword>
<dbReference type="Pfam" id="PF00891">
    <property type="entry name" value="Methyltransf_2"/>
    <property type="match status" value="2"/>
</dbReference>
<feature type="domain" description="O-methyltransferase dimerisation" evidence="5">
    <location>
        <begin position="28"/>
        <end position="116"/>
    </location>
</feature>
<dbReference type="Proteomes" id="UP000237347">
    <property type="component" value="Unassembled WGS sequence"/>
</dbReference>
<evidence type="ECO:0000256" key="2">
    <source>
        <dbReference type="ARBA" id="ARBA00022679"/>
    </source>
</evidence>